<feature type="chain" id="PRO_5019425740" description="Prolamin-like domain-containing protein" evidence="2">
    <location>
        <begin position="28"/>
        <end position="158"/>
    </location>
</feature>
<keyword evidence="1 2" id="KW-0732">Signal</keyword>
<feature type="signal peptide" evidence="2">
    <location>
        <begin position="1"/>
        <end position="27"/>
    </location>
</feature>
<evidence type="ECO:0000313" key="4">
    <source>
        <dbReference type="EMBL" id="RVW39312.1"/>
    </source>
</evidence>
<reference evidence="4 5" key="1">
    <citation type="journal article" date="2018" name="PLoS Genet.">
        <title>Population sequencing reveals clonal diversity and ancestral inbreeding in the grapevine cultivar Chardonnay.</title>
        <authorList>
            <person name="Roach M.J."/>
            <person name="Johnson D.L."/>
            <person name="Bohlmann J."/>
            <person name="van Vuuren H.J."/>
            <person name="Jones S.J."/>
            <person name="Pretorius I.S."/>
            <person name="Schmidt S.A."/>
            <person name="Borneman A.R."/>
        </authorList>
    </citation>
    <scope>NUCLEOTIDE SEQUENCE [LARGE SCALE GENOMIC DNA]</scope>
    <source>
        <strain evidence="5">cv. Chardonnay</strain>
        <tissue evidence="4">Leaf</tissue>
    </source>
</reference>
<feature type="domain" description="Prolamin-like" evidence="3">
    <location>
        <begin position="60"/>
        <end position="133"/>
    </location>
</feature>
<dbReference type="AlphaFoldDB" id="A0A438DV61"/>
<sequence length="158" mass="17472">MASFCKVSVMAFVLLASGAFLSSPALAFEANEQDFSLASEPSSSSDQDIIPPALRHYLFQCLKKLGEECRPLFFAKIFIGEKNEIPTSCCQNLVQMGDKCHTAITNAVISRPEFSGNATLFRTRSDETWTTCSQLVEAISPGHLLKIRFSYLCLHVIQ</sequence>
<dbReference type="Pfam" id="PF05617">
    <property type="entry name" value="Prolamin_like"/>
    <property type="match status" value="1"/>
</dbReference>
<organism evidence="4 5">
    <name type="scientific">Vitis vinifera</name>
    <name type="common">Grape</name>
    <dbReference type="NCBI Taxonomy" id="29760"/>
    <lineage>
        <taxon>Eukaryota</taxon>
        <taxon>Viridiplantae</taxon>
        <taxon>Streptophyta</taxon>
        <taxon>Embryophyta</taxon>
        <taxon>Tracheophyta</taxon>
        <taxon>Spermatophyta</taxon>
        <taxon>Magnoliopsida</taxon>
        <taxon>eudicotyledons</taxon>
        <taxon>Gunneridae</taxon>
        <taxon>Pentapetalae</taxon>
        <taxon>rosids</taxon>
        <taxon>Vitales</taxon>
        <taxon>Vitaceae</taxon>
        <taxon>Viteae</taxon>
        <taxon>Vitis</taxon>
    </lineage>
</organism>
<dbReference type="PANTHER" id="PTHR31207:SF35">
    <property type="entry name" value="PROLAMIN-LIKE DOMAIN-CONTAINING PROTEIN"/>
    <property type="match status" value="1"/>
</dbReference>
<proteinExistence type="predicted"/>
<evidence type="ECO:0000313" key="5">
    <source>
        <dbReference type="Proteomes" id="UP000288805"/>
    </source>
</evidence>
<evidence type="ECO:0000259" key="3">
    <source>
        <dbReference type="Pfam" id="PF05617"/>
    </source>
</evidence>
<accession>A0A438DV61</accession>
<dbReference type="Proteomes" id="UP000288805">
    <property type="component" value="Unassembled WGS sequence"/>
</dbReference>
<dbReference type="EMBL" id="QGNW01001489">
    <property type="protein sequence ID" value="RVW39312.1"/>
    <property type="molecule type" value="Genomic_DNA"/>
</dbReference>
<protein>
    <recommendedName>
        <fullName evidence="3">Prolamin-like domain-containing protein</fullName>
    </recommendedName>
</protein>
<name>A0A438DV61_VITVI</name>
<dbReference type="PANTHER" id="PTHR31207">
    <property type="entry name" value="ECA1 GAMETOGENESIS FAMILY PROTEIN (DUF784)-RELATED-RELATED"/>
    <property type="match status" value="1"/>
</dbReference>
<gene>
    <name evidence="4" type="ORF">CK203_103058</name>
</gene>
<dbReference type="OrthoDB" id="1368054at2759"/>
<evidence type="ECO:0000256" key="2">
    <source>
        <dbReference type="SAM" id="SignalP"/>
    </source>
</evidence>
<comment type="caution">
    <text evidence="4">The sequence shown here is derived from an EMBL/GenBank/DDBJ whole genome shotgun (WGS) entry which is preliminary data.</text>
</comment>
<evidence type="ECO:0000256" key="1">
    <source>
        <dbReference type="ARBA" id="ARBA00022729"/>
    </source>
</evidence>
<dbReference type="InterPro" id="IPR008502">
    <property type="entry name" value="Prolamin-like"/>
</dbReference>
<dbReference type="InterPro" id="IPR040220">
    <property type="entry name" value="DD11"/>
</dbReference>